<keyword evidence="5" id="KW-1015">Disulfide bond</keyword>
<dbReference type="Gene3D" id="1.10.238.20">
    <property type="entry name" value="Pheromone/general odorant binding protein domain"/>
    <property type="match status" value="2"/>
</dbReference>
<dbReference type="Pfam" id="PF01395">
    <property type="entry name" value="PBP_GOBP"/>
    <property type="match status" value="2"/>
</dbReference>
<comment type="subcellular location">
    <subcellularLocation>
        <location evidence="1">Secreted</location>
    </subcellularLocation>
</comment>
<keyword evidence="4 6" id="KW-0732">Signal</keyword>
<keyword evidence="3" id="KW-0964">Secreted</keyword>
<dbReference type="SMART" id="SM00708">
    <property type="entry name" value="PhBP"/>
    <property type="match status" value="2"/>
</dbReference>
<dbReference type="VEuPathDB" id="VectorBase:AMEM003405"/>
<dbReference type="SUPFAM" id="SSF47565">
    <property type="entry name" value="Insect pheromone/odorant-binding proteins"/>
    <property type="match status" value="2"/>
</dbReference>
<organism evidence="7 8">
    <name type="scientific">Anopheles merus</name>
    <name type="common">Mosquito</name>
    <dbReference type="NCBI Taxonomy" id="30066"/>
    <lineage>
        <taxon>Eukaryota</taxon>
        <taxon>Metazoa</taxon>
        <taxon>Ecdysozoa</taxon>
        <taxon>Arthropoda</taxon>
        <taxon>Hexapoda</taxon>
        <taxon>Insecta</taxon>
        <taxon>Pterygota</taxon>
        <taxon>Neoptera</taxon>
        <taxon>Endopterygota</taxon>
        <taxon>Diptera</taxon>
        <taxon>Nematocera</taxon>
        <taxon>Culicoidea</taxon>
        <taxon>Culicidae</taxon>
        <taxon>Anophelinae</taxon>
        <taxon>Anopheles</taxon>
    </lineage>
</organism>
<evidence type="ECO:0000313" key="7">
    <source>
        <dbReference type="EnsemblMetazoa" id="AMEM003405-PA"/>
    </source>
</evidence>
<evidence type="ECO:0000256" key="4">
    <source>
        <dbReference type="ARBA" id="ARBA00022729"/>
    </source>
</evidence>
<dbReference type="VEuPathDB" id="VectorBase:AMEM21_004646"/>
<sequence length="286" mass="31624">MMASSGQVVAAAAVLLLMQLQTVTSATFGARDPPPLALREAQAACVKYLGICENRLHQYNNSVYPTDQDTMCMVRCAGIMVGFWDDCQGLKLDGLANLFPALAANDRVRYQIMSCAEKRIATCPPHDTCARAYNGFRCFLDAQKGGFGAKDMQPQQSTPPQPFDAQEFIRSLSICAKLQRIPKDRRDLYVQGVFPNDDKTRSLIRCVGIRTGLYDDEQGPNIALLYSLFGAGQSENEFRRRANLCIDANQPLLEAQDKNAQAYVKLYRCFADQISALVRANANAMA</sequence>
<dbReference type="GO" id="GO:0005549">
    <property type="term" value="F:odorant binding"/>
    <property type="evidence" value="ECO:0007669"/>
    <property type="project" value="InterPro"/>
</dbReference>
<name>A0A182UTL0_ANOME</name>
<dbReference type="STRING" id="30066.A0A182UTL0"/>
<feature type="chain" id="PRO_5008138616" evidence="6">
    <location>
        <begin position="26"/>
        <end position="286"/>
    </location>
</feature>
<evidence type="ECO:0000256" key="1">
    <source>
        <dbReference type="ARBA" id="ARBA00004613"/>
    </source>
</evidence>
<reference evidence="7" key="1">
    <citation type="submission" date="2020-05" db="UniProtKB">
        <authorList>
            <consortium name="EnsemblMetazoa"/>
        </authorList>
    </citation>
    <scope>IDENTIFICATION</scope>
    <source>
        <strain evidence="7">MAF</strain>
    </source>
</reference>
<dbReference type="PANTHER" id="PTHR11857:SF46">
    <property type="entry name" value="GENERAL ODORANT-BINDING PROTEIN 99A-RELATED"/>
    <property type="match status" value="1"/>
</dbReference>
<dbReference type="AlphaFoldDB" id="A0A182UTL0"/>
<evidence type="ECO:0000256" key="5">
    <source>
        <dbReference type="ARBA" id="ARBA00023157"/>
    </source>
</evidence>
<dbReference type="InterPro" id="IPR036728">
    <property type="entry name" value="PBP_GOBP_sf"/>
</dbReference>
<dbReference type="CDD" id="cd23992">
    <property type="entry name" value="PBP_GOBP"/>
    <property type="match status" value="2"/>
</dbReference>
<comment type="similarity">
    <text evidence="2">Belongs to the PBP/GOBP family.</text>
</comment>
<dbReference type="GO" id="GO:0005615">
    <property type="term" value="C:extracellular space"/>
    <property type="evidence" value="ECO:0007669"/>
    <property type="project" value="TreeGrafter"/>
</dbReference>
<feature type="signal peptide" evidence="6">
    <location>
        <begin position="1"/>
        <end position="25"/>
    </location>
</feature>
<dbReference type="InterPro" id="IPR006170">
    <property type="entry name" value="PBP/GOBP"/>
</dbReference>
<accession>A0A182UTL0</accession>
<dbReference type="PANTHER" id="PTHR11857">
    <property type="entry name" value="ODORANT BINDING PROTEIN-RELATED"/>
    <property type="match status" value="1"/>
</dbReference>
<protein>
    <submittedName>
        <fullName evidence="7">Uncharacterized protein</fullName>
    </submittedName>
</protein>
<dbReference type="GO" id="GO:0007608">
    <property type="term" value="P:sensory perception of smell"/>
    <property type="evidence" value="ECO:0007669"/>
    <property type="project" value="TreeGrafter"/>
</dbReference>
<evidence type="ECO:0000256" key="6">
    <source>
        <dbReference type="SAM" id="SignalP"/>
    </source>
</evidence>
<dbReference type="Proteomes" id="UP000075903">
    <property type="component" value="Unassembled WGS sequence"/>
</dbReference>
<dbReference type="EnsemblMetazoa" id="AMEM003405-RA">
    <property type="protein sequence ID" value="AMEM003405-PA"/>
    <property type="gene ID" value="AMEM003405"/>
</dbReference>
<evidence type="ECO:0000256" key="3">
    <source>
        <dbReference type="ARBA" id="ARBA00022525"/>
    </source>
</evidence>
<evidence type="ECO:0000256" key="2">
    <source>
        <dbReference type="ARBA" id="ARBA00008098"/>
    </source>
</evidence>
<evidence type="ECO:0000313" key="8">
    <source>
        <dbReference type="Proteomes" id="UP000075903"/>
    </source>
</evidence>
<proteinExistence type="inferred from homology"/>
<keyword evidence="8" id="KW-1185">Reference proteome</keyword>